<evidence type="ECO:0000259" key="12">
    <source>
        <dbReference type="PROSITE" id="PS50110"/>
    </source>
</evidence>
<evidence type="ECO:0000256" key="9">
    <source>
        <dbReference type="ARBA" id="ARBA00024867"/>
    </source>
</evidence>
<keyword evidence="4 10" id="KW-0902">Two-component regulatory system</keyword>
<dbReference type="EMBL" id="FQXU01000012">
    <property type="protein sequence ID" value="SHI29695.1"/>
    <property type="molecule type" value="Genomic_DNA"/>
</dbReference>
<dbReference type="InterPro" id="IPR024187">
    <property type="entry name" value="Sig_transdc_resp-reg_cit/mal"/>
</dbReference>
<dbReference type="Proteomes" id="UP000184241">
    <property type="component" value="Unassembled WGS sequence"/>
</dbReference>
<evidence type="ECO:0000313" key="13">
    <source>
        <dbReference type="EMBL" id="SHI29695.1"/>
    </source>
</evidence>
<keyword evidence="5 10" id="KW-0805">Transcription regulation</keyword>
<evidence type="ECO:0000256" key="6">
    <source>
        <dbReference type="ARBA" id="ARBA00023125"/>
    </source>
</evidence>
<dbReference type="SUPFAM" id="SSF52172">
    <property type="entry name" value="CheY-like"/>
    <property type="match status" value="1"/>
</dbReference>
<dbReference type="PANTHER" id="PTHR45526">
    <property type="entry name" value="TRANSCRIPTIONAL REGULATORY PROTEIN DPIA"/>
    <property type="match status" value="1"/>
</dbReference>
<evidence type="ECO:0000256" key="11">
    <source>
        <dbReference type="PROSITE-ProRule" id="PRU00169"/>
    </source>
</evidence>
<dbReference type="Pfam" id="PF00072">
    <property type="entry name" value="Response_reg"/>
    <property type="match status" value="1"/>
</dbReference>
<dbReference type="InterPro" id="IPR036390">
    <property type="entry name" value="WH_DNA-bd_sf"/>
</dbReference>
<sequence>MIKVIIVEDDPMVREINKEFLGKIDGFNVIYECSRIKEAQEFLSENSVDLILLDVFLPNGNGIDLLKWVRKNDINCDAILITAEKGVQSVDESFRYGAVDYLVKPFSKDRFNEALIKYKNRHDKMSSLVDLKQEHIDKYIVNSENSNVSKKETVKGLSLVTYNEIWRTINNNPAKEVTADSLADEVGLARVTVRRYLEYMVEEGKMELTLEYGKVGRPNNYYRLKK</sequence>
<dbReference type="PIRSF" id="PIRSF006171">
    <property type="entry name" value="RR_citrat_malat"/>
    <property type="match status" value="1"/>
</dbReference>
<dbReference type="GO" id="GO:0005737">
    <property type="term" value="C:cytoplasm"/>
    <property type="evidence" value="ECO:0007669"/>
    <property type="project" value="UniProtKB-SubCell"/>
</dbReference>
<dbReference type="InterPro" id="IPR051271">
    <property type="entry name" value="2C-system_Tx_regulators"/>
</dbReference>
<comment type="function">
    <text evidence="9">May play the central regulatory role in sporulation. It may be an element of the effector pathway responsible for the activation of sporulation genes in response to nutritional stress. Spo0A may act in concert with spo0H (a sigma factor) to control the expression of some genes that are critical to the sporulation process.</text>
</comment>
<keyword evidence="7 10" id="KW-0010">Activator</keyword>
<evidence type="ECO:0000256" key="10">
    <source>
        <dbReference type="PIRNR" id="PIRNR006171"/>
    </source>
</evidence>
<dbReference type="InterPro" id="IPR048714">
    <property type="entry name" value="DpiA-like_HTH"/>
</dbReference>
<keyword evidence="6 10" id="KW-0238">DNA-binding</keyword>
<feature type="modified residue" description="4-aspartylphosphate" evidence="11">
    <location>
        <position position="54"/>
    </location>
</feature>
<keyword evidence="2 10" id="KW-0963">Cytoplasm</keyword>
<dbReference type="InterPro" id="IPR001789">
    <property type="entry name" value="Sig_transdc_resp-reg_receiver"/>
</dbReference>
<feature type="domain" description="Response regulatory" evidence="12">
    <location>
        <begin position="3"/>
        <end position="119"/>
    </location>
</feature>
<evidence type="ECO:0000313" key="14">
    <source>
        <dbReference type="Proteomes" id="UP000184241"/>
    </source>
</evidence>
<reference evidence="13 14" key="1">
    <citation type="submission" date="2016-11" db="EMBL/GenBank/DDBJ databases">
        <authorList>
            <person name="Jaros S."/>
            <person name="Januszkiewicz K."/>
            <person name="Wedrychowicz H."/>
        </authorList>
    </citation>
    <scope>NUCLEOTIDE SEQUENCE [LARGE SCALE GENOMIC DNA]</scope>
    <source>
        <strain evidence="13 14">DSM 6191</strain>
    </source>
</reference>
<evidence type="ECO:0000256" key="3">
    <source>
        <dbReference type="ARBA" id="ARBA00022553"/>
    </source>
</evidence>
<dbReference type="InterPro" id="IPR036388">
    <property type="entry name" value="WH-like_DNA-bd_sf"/>
</dbReference>
<dbReference type="SMART" id="SM00448">
    <property type="entry name" value="REC"/>
    <property type="match status" value="1"/>
</dbReference>
<protein>
    <recommendedName>
        <fullName evidence="10">Transcriptional regulatory protein</fullName>
    </recommendedName>
</protein>
<organism evidence="13 14">
    <name type="scientific">Clostridium intestinale DSM 6191</name>
    <dbReference type="NCBI Taxonomy" id="1121320"/>
    <lineage>
        <taxon>Bacteria</taxon>
        <taxon>Bacillati</taxon>
        <taxon>Bacillota</taxon>
        <taxon>Clostridia</taxon>
        <taxon>Eubacteriales</taxon>
        <taxon>Clostridiaceae</taxon>
        <taxon>Clostridium</taxon>
    </lineage>
</organism>
<dbReference type="InterPro" id="IPR011006">
    <property type="entry name" value="CheY-like_superfamily"/>
</dbReference>
<dbReference type="PANTHER" id="PTHR45526:SF1">
    <property type="entry name" value="TRANSCRIPTIONAL REGULATORY PROTEIN DCUR-RELATED"/>
    <property type="match status" value="1"/>
</dbReference>
<dbReference type="GO" id="GO:0003677">
    <property type="term" value="F:DNA binding"/>
    <property type="evidence" value="ECO:0007669"/>
    <property type="project" value="UniProtKB-KW"/>
</dbReference>
<dbReference type="CDD" id="cd19925">
    <property type="entry name" value="REC_citrate_TCS"/>
    <property type="match status" value="1"/>
</dbReference>
<dbReference type="PROSITE" id="PS50110">
    <property type="entry name" value="RESPONSE_REGULATORY"/>
    <property type="match status" value="1"/>
</dbReference>
<dbReference type="Pfam" id="PF20714">
    <property type="entry name" value="HTH_64"/>
    <property type="match status" value="1"/>
</dbReference>
<dbReference type="GO" id="GO:0003700">
    <property type="term" value="F:DNA-binding transcription factor activity"/>
    <property type="evidence" value="ECO:0007669"/>
    <property type="project" value="InterPro"/>
</dbReference>
<comment type="subcellular location">
    <subcellularLocation>
        <location evidence="1 10">Cytoplasm</location>
    </subcellularLocation>
</comment>
<dbReference type="SUPFAM" id="SSF46785">
    <property type="entry name" value="Winged helix' DNA-binding domain"/>
    <property type="match status" value="1"/>
</dbReference>
<dbReference type="GO" id="GO:0000156">
    <property type="term" value="F:phosphorelay response regulator activity"/>
    <property type="evidence" value="ECO:0007669"/>
    <property type="project" value="TreeGrafter"/>
</dbReference>
<evidence type="ECO:0000256" key="1">
    <source>
        <dbReference type="ARBA" id="ARBA00004496"/>
    </source>
</evidence>
<proteinExistence type="predicted"/>
<dbReference type="AlphaFoldDB" id="A0A1M5ZZK4"/>
<evidence type="ECO:0000256" key="7">
    <source>
        <dbReference type="ARBA" id="ARBA00023159"/>
    </source>
</evidence>
<evidence type="ECO:0000256" key="8">
    <source>
        <dbReference type="ARBA" id="ARBA00023163"/>
    </source>
</evidence>
<accession>A0A1M5ZZK4</accession>
<evidence type="ECO:0000256" key="5">
    <source>
        <dbReference type="ARBA" id="ARBA00023015"/>
    </source>
</evidence>
<gene>
    <name evidence="13" type="ORF">SAMN02745941_03554</name>
</gene>
<name>A0A1M5ZZK4_9CLOT</name>
<dbReference type="RefSeq" id="WP_073021669.1">
    <property type="nucleotide sequence ID" value="NZ_FQXU01000012.1"/>
</dbReference>
<evidence type="ECO:0000256" key="4">
    <source>
        <dbReference type="ARBA" id="ARBA00023012"/>
    </source>
</evidence>
<dbReference type="Gene3D" id="3.40.50.2300">
    <property type="match status" value="1"/>
</dbReference>
<dbReference type="Gene3D" id="1.10.10.10">
    <property type="entry name" value="Winged helix-like DNA-binding domain superfamily/Winged helix DNA-binding domain"/>
    <property type="match status" value="1"/>
</dbReference>
<evidence type="ECO:0000256" key="2">
    <source>
        <dbReference type="ARBA" id="ARBA00022490"/>
    </source>
</evidence>
<keyword evidence="3 11" id="KW-0597">Phosphoprotein</keyword>
<keyword evidence="8 10" id="KW-0804">Transcription</keyword>